<dbReference type="PROSITE" id="PS51294">
    <property type="entry name" value="HTH_MYB"/>
    <property type="match status" value="1"/>
</dbReference>
<dbReference type="EMBL" id="JWZX01002885">
    <property type="protein sequence ID" value="KOO26159.1"/>
    <property type="molecule type" value="Genomic_DNA"/>
</dbReference>
<feature type="region of interest" description="Disordered" evidence="1">
    <location>
        <begin position="364"/>
        <end position="411"/>
    </location>
</feature>
<feature type="compositionally biased region" description="Polar residues" evidence="1">
    <location>
        <begin position="366"/>
        <end position="375"/>
    </location>
</feature>
<dbReference type="GO" id="GO:0000981">
    <property type="term" value="F:DNA-binding transcription factor activity, RNA polymerase II-specific"/>
    <property type="evidence" value="ECO:0007669"/>
    <property type="project" value="TreeGrafter"/>
</dbReference>
<dbReference type="Pfam" id="PF00249">
    <property type="entry name" value="Myb_DNA-binding"/>
    <property type="match status" value="1"/>
</dbReference>
<dbReference type="CDD" id="cd00167">
    <property type="entry name" value="SANT"/>
    <property type="match status" value="1"/>
</dbReference>
<feature type="domain" description="Myb-like" evidence="2">
    <location>
        <begin position="42"/>
        <end position="92"/>
    </location>
</feature>
<sequence>MTSSSPQSEWRATSSGVCLEVPNTMPIHAAHAAALRACASRTDQAQRLTWSAAEDALILQSVEKMGQRWRKIAVLMPNRSDDAVRNRWHRLMNSPMHSALGVYSSTTEGTKEYGRVVAYRCSRCGQPKKRHQCTAPPPDPEEEALLVAAKAGAKGKMERERGLGLEADGNAVGNGNEGRYGWTREEDETILNAVLELGHKWVQRLQASNDADEVWRLAVELMQHIKPNNFESDFNVVGWMSTESSDAHSVLRAVRALRAHLKNFHAPASSAASGKGASSAADMPSIPEGLVVGEPCLAMGLHAGQRRQFKALFMGIRPMKPEFLVNYVADVDGRTMPLLLPEVRNSYVPVHDLAPWRASAPLLPSSAKTQGQQADRQAEQKRAAGERKRKQRGGDADAHHPGVANGRLDKG</sequence>
<dbReference type="InterPro" id="IPR009057">
    <property type="entry name" value="Homeodomain-like_sf"/>
</dbReference>
<dbReference type="PANTHER" id="PTHR45614">
    <property type="entry name" value="MYB PROTEIN-RELATED"/>
    <property type="match status" value="1"/>
</dbReference>
<dbReference type="PANTHER" id="PTHR45614:SF241">
    <property type="entry name" value="MYB-LIKE DNA-BINDING PROTEIN"/>
    <property type="match status" value="1"/>
</dbReference>
<evidence type="ECO:0000313" key="4">
    <source>
        <dbReference type="EMBL" id="KOO26159.1"/>
    </source>
</evidence>
<keyword evidence="5" id="KW-1185">Reference proteome</keyword>
<comment type="caution">
    <text evidence="4">The sequence shown here is derived from an EMBL/GenBank/DDBJ whole genome shotgun (WGS) entry which is preliminary data.</text>
</comment>
<reference evidence="5" key="1">
    <citation type="journal article" date="2015" name="PLoS Genet.">
        <title>Genome Sequence and Transcriptome Analyses of Chrysochromulina tobin: Metabolic Tools for Enhanced Algal Fitness in the Prominent Order Prymnesiales (Haptophyceae).</title>
        <authorList>
            <person name="Hovde B.T."/>
            <person name="Deodato C.R."/>
            <person name="Hunsperger H.M."/>
            <person name="Ryken S.A."/>
            <person name="Yost W."/>
            <person name="Jha R.K."/>
            <person name="Patterson J."/>
            <person name="Monnat R.J. Jr."/>
            <person name="Barlow S.B."/>
            <person name="Starkenburg S.R."/>
            <person name="Cattolico R.A."/>
        </authorList>
    </citation>
    <scope>NUCLEOTIDE SEQUENCE</scope>
    <source>
        <strain evidence="5">CCMP291</strain>
    </source>
</reference>
<dbReference type="Proteomes" id="UP000037460">
    <property type="component" value="Unassembled WGS sequence"/>
</dbReference>
<evidence type="ECO:0000313" key="5">
    <source>
        <dbReference type="Proteomes" id="UP000037460"/>
    </source>
</evidence>
<evidence type="ECO:0000259" key="3">
    <source>
        <dbReference type="PROSITE" id="PS51294"/>
    </source>
</evidence>
<feature type="non-terminal residue" evidence="4">
    <location>
        <position position="411"/>
    </location>
</feature>
<organism evidence="4 5">
    <name type="scientific">Chrysochromulina tobinii</name>
    <dbReference type="NCBI Taxonomy" id="1460289"/>
    <lineage>
        <taxon>Eukaryota</taxon>
        <taxon>Haptista</taxon>
        <taxon>Haptophyta</taxon>
        <taxon>Prymnesiophyceae</taxon>
        <taxon>Prymnesiales</taxon>
        <taxon>Chrysochromulinaceae</taxon>
        <taxon>Chrysochromulina</taxon>
    </lineage>
</organism>
<name>A0A0M0JHV5_9EUKA</name>
<dbReference type="GO" id="GO:0005634">
    <property type="term" value="C:nucleus"/>
    <property type="evidence" value="ECO:0007669"/>
    <property type="project" value="TreeGrafter"/>
</dbReference>
<evidence type="ECO:0000256" key="1">
    <source>
        <dbReference type="SAM" id="MobiDB-lite"/>
    </source>
</evidence>
<evidence type="ECO:0000259" key="2">
    <source>
        <dbReference type="PROSITE" id="PS50090"/>
    </source>
</evidence>
<dbReference type="SUPFAM" id="SSF46689">
    <property type="entry name" value="Homeodomain-like"/>
    <property type="match status" value="1"/>
</dbReference>
<accession>A0A0M0JHV5</accession>
<protein>
    <recommendedName>
        <fullName evidence="6">Myb-like domain-containing protein</fullName>
    </recommendedName>
</protein>
<feature type="domain" description="HTH myb-type" evidence="3">
    <location>
        <begin position="46"/>
        <end position="96"/>
    </location>
</feature>
<dbReference type="GO" id="GO:0000978">
    <property type="term" value="F:RNA polymerase II cis-regulatory region sequence-specific DNA binding"/>
    <property type="evidence" value="ECO:0007669"/>
    <property type="project" value="TreeGrafter"/>
</dbReference>
<feature type="compositionally biased region" description="Basic and acidic residues" evidence="1">
    <location>
        <begin position="376"/>
        <end position="400"/>
    </location>
</feature>
<gene>
    <name evidence="4" type="ORF">Ctob_005663</name>
</gene>
<dbReference type="InterPro" id="IPR050560">
    <property type="entry name" value="MYB_TF"/>
</dbReference>
<dbReference type="Gene3D" id="1.10.10.60">
    <property type="entry name" value="Homeodomain-like"/>
    <property type="match status" value="1"/>
</dbReference>
<dbReference type="AlphaFoldDB" id="A0A0M0JHV5"/>
<dbReference type="OrthoDB" id="2143914at2759"/>
<dbReference type="PROSITE" id="PS50090">
    <property type="entry name" value="MYB_LIKE"/>
    <property type="match status" value="1"/>
</dbReference>
<dbReference type="InterPro" id="IPR017930">
    <property type="entry name" value="Myb_dom"/>
</dbReference>
<evidence type="ECO:0008006" key="6">
    <source>
        <dbReference type="Google" id="ProtNLM"/>
    </source>
</evidence>
<dbReference type="SMART" id="SM00717">
    <property type="entry name" value="SANT"/>
    <property type="match status" value="1"/>
</dbReference>
<proteinExistence type="predicted"/>
<dbReference type="InterPro" id="IPR001005">
    <property type="entry name" value="SANT/Myb"/>
</dbReference>